<dbReference type="SMART" id="SM00184">
    <property type="entry name" value="RING"/>
    <property type="match status" value="1"/>
</dbReference>
<keyword evidence="4" id="KW-0479">Metal-binding</keyword>
<feature type="domain" description="RING-type" evidence="10">
    <location>
        <begin position="570"/>
        <end position="611"/>
    </location>
</feature>
<dbReference type="Pfam" id="PF13639">
    <property type="entry name" value="zf-RING_2"/>
    <property type="match status" value="1"/>
</dbReference>
<name>A0A8B8M288_ABRPR</name>
<dbReference type="PANTHER" id="PTHR22937:SF224">
    <property type="entry name" value="E3 UBIQUITIN-PROTEIN LIGASE MBR1-RELATED"/>
    <property type="match status" value="1"/>
</dbReference>
<dbReference type="AlphaFoldDB" id="A0A8B8M288"/>
<proteinExistence type="predicted"/>
<comment type="catalytic activity">
    <reaction evidence="1">
        <text>S-ubiquitinyl-[E2 ubiquitin-conjugating enzyme]-L-cysteine + [acceptor protein]-L-lysine = [E2 ubiquitin-conjugating enzyme]-L-cysteine + N(6)-ubiquitinyl-[acceptor protein]-L-lysine.</text>
        <dbReference type="EC" id="2.3.2.27"/>
    </reaction>
</comment>
<protein>
    <recommendedName>
        <fullName evidence="2">RING-type E3 ubiquitin transferase</fullName>
        <ecNumber evidence="2">2.3.2.27</ecNumber>
    </recommendedName>
</protein>
<dbReference type="InterPro" id="IPR001841">
    <property type="entry name" value="Znf_RING"/>
</dbReference>
<dbReference type="EC" id="2.3.2.27" evidence="2"/>
<dbReference type="GO" id="GO:0008270">
    <property type="term" value="F:zinc ion binding"/>
    <property type="evidence" value="ECO:0007669"/>
    <property type="project" value="UniProtKB-KW"/>
</dbReference>
<evidence type="ECO:0000256" key="4">
    <source>
        <dbReference type="ARBA" id="ARBA00022723"/>
    </source>
</evidence>
<accession>A0A8B8M288</accession>
<sequence length="627" mass="68523">MRFLSSPSSPNRSGDGRFPVRLAGTNLRPYGESSSVAPINNDQNNLGVFPRESFAIGPFGMNVSSSSSFPASFSGRHFGLNSNHFLHPRSGSSNITPSNGGSAVDMHLAAEHVGNNHYNNQNLPSYSVSLHPHGSNASSSAVNANNSAEYVVEERGGVDGNSPNMRHLPFKRRYDDEYALSEFAVGESSSMGAQDARNPRRRVDPFQVNAIGTCPFSGYGHSGNSTVEIGHSATCPVSNEIGQTQNLQSHNNLQVNMLSSRGHFQRDHPPFFDHEETSLGGFGLEHPMEYAPNVLETQQALWSNSIMRPRYARDASYSVMGRTSDEGMNMIPFDNNIPAAGNFMSPQIGTGSNWSSNGNANILGCFSPTSSNQLRSAHGNEPSNAGASIHRLEVYEQYIRLSPITASQLVASSIGSYQPRNPSLPLLPSEISQGSFNVGVVSENQQNSFARLENRAGASAVNLTAAEMLSTMWEEVRSVLEFLREDIPLQTEGLLILEDSIVINMAQPDSIPDWRYFPLSANFVPYEMIAALQRHLGHAEAGLREEYILSNIEREIFQSITEGSPQNETCSICLEDYVNGEELGKLNCRHKFHVSCIKDWLVLNNTCPICKRTALAVEDDQTAEGTV</sequence>
<evidence type="ECO:0000256" key="6">
    <source>
        <dbReference type="ARBA" id="ARBA00022786"/>
    </source>
</evidence>
<dbReference type="GO" id="GO:0061630">
    <property type="term" value="F:ubiquitin protein ligase activity"/>
    <property type="evidence" value="ECO:0007669"/>
    <property type="project" value="UniProtKB-EC"/>
</dbReference>
<evidence type="ECO:0000256" key="9">
    <source>
        <dbReference type="SAM" id="MobiDB-lite"/>
    </source>
</evidence>
<keyword evidence="7" id="KW-0862">Zinc</keyword>
<keyword evidence="5 8" id="KW-0863">Zinc-finger</keyword>
<dbReference type="InterPro" id="IPR045191">
    <property type="entry name" value="MBR1/2-like"/>
</dbReference>
<dbReference type="RefSeq" id="XP_027362650.1">
    <property type="nucleotide sequence ID" value="XM_027506849.1"/>
</dbReference>
<dbReference type="PROSITE" id="PS50089">
    <property type="entry name" value="ZF_RING_2"/>
    <property type="match status" value="1"/>
</dbReference>
<dbReference type="OrthoDB" id="1411524at2759"/>
<evidence type="ECO:0000256" key="3">
    <source>
        <dbReference type="ARBA" id="ARBA00022679"/>
    </source>
</evidence>
<evidence type="ECO:0000256" key="2">
    <source>
        <dbReference type="ARBA" id="ARBA00012483"/>
    </source>
</evidence>
<organism evidence="11 12">
    <name type="scientific">Abrus precatorius</name>
    <name type="common">Indian licorice</name>
    <name type="synonym">Glycine abrus</name>
    <dbReference type="NCBI Taxonomy" id="3816"/>
    <lineage>
        <taxon>Eukaryota</taxon>
        <taxon>Viridiplantae</taxon>
        <taxon>Streptophyta</taxon>
        <taxon>Embryophyta</taxon>
        <taxon>Tracheophyta</taxon>
        <taxon>Spermatophyta</taxon>
        <taxon>Magnoliopsida</taxon>
        <taxon>eudicotyledons</taxon>
        <taxon>Gunneridae</taxon>
        <taxon>Pentapetalae</taxon>
        <taxon>rosids</taxon>
        <taxon>fabids</taxon>
        <taxon>Fabales</taxon>
        <taxon>Fabaceae</taxon>
        <taxon>Papilionoideae</taxon>
        <taxon>50 kb inversion clade</taxon>
        <taxon>NPAAA clade</taxon>
        <taxon>indigoferoid/millettioid clade</taxon>
        <taxon>Abreae</taxon>
        <taxon>Abrus</taxon>
    </lineage>
</organism>
<dbReference type="PANTHER" id="PTHR22937">
    <property type="entry name" value="E3 UBIQUITIN-PROTEIN LIGASE RNF165"/>
    <property type="match status" value="1"/>
</dbReference>
<evidence type="ECO:0000256" key="7">
    <source>
        <dbReference type="ARBA" id="ARBA00022833"/>
    </source>
</evidence>
<keyword evidence="3" id="KW-0808">Transferase</keyword>
<dbReference type="SUPFAM" id="SSF57850">
    <property type="entry name" value="RING/U-box"/>
    <property type="match status" value="1"/>
</dbReference>
<evidence type="ECO:0000313" key="12">
    <source>
        <dbReference type="RefSeq" id="XP_027362650.1"/>
    </source>
</evidence>
<gene>
    <name evidence="12" type="primary">LOC113870256</name>
</gene>
<feature type="region of interest" description="Disordered" evidence="9">
    <location>
        <begin position="1"/>
        <end position="24"/>
    </location>
</feature>
<keyword evidence="11" id="KW-1185">Reference proteome</keyword>
<reference evidence="12" key="2">
    <citation type="submission" date="2025-08" db="UniProtKB">
        <authorList>
            <consortium name="RefSeq"/>
        </authorList>
    </citation>
    <scope>IDENTIFICATION</scope>
    <source>
        <tissue evidence="12">Young leaves</tissue>
    </source>
</reference>
<evidence type="ECO:0000256" key="1">
    <source>
        <dbReference type="ARBA" id="ARBA00000900"/>
    </source>
</evidence>
<dbReference type="InterPro" id="IPR013083">
    <property type="entry name" value="Znf_RING/FYVE/PHD"/>
</dbReference>
<dbReference type="Gene3D" id="3.30.40.10">
    <property type="entry name" value="Zinc/RING finger domain, C3HC4 (zinc finger)"/>
    <property type="match status" value="1"/>
</dbReference>
<evidence type="ECO:0000256" key="8">
    <source>
        <dbReference type="PROSITE-ProRule" id="PRU00175"/>
    </source>
</evidence>
<evidence type="ECO:0000259" key="10">
    <source>
        <dbReference type="PROSITE" id="PS50089"/>
    </source>
</evidence>
<evidence type="ECO:0000313" key="11">
    <source>
        <dbReference type="Proteomes" id="UP000694853"/>
    </source>
</evidence>
<keyword evidence="6" id="KW-0833">Ubl conjugation pathway</keyword>
<feature type="compositionally biased region" description="Polar residues" evidence="9">
    <location>
        <begin position="1"/>
        <end position="12"/>
    </location>
</feature>
<reference evidence="11" key="1">
    <citation type="journal article" date="2019" name="Toxins">
        <title>Detection of Abrin-Like and Prepropulchellin-Like Toxin Genes and Transcripts Using Whole Genome Sequencing and Full-Length Transcript Sequencing of Abrus precatorius.</title>
        <authorList>
            <person name="Hovde B.T."/>
            <person name="Daligault H.E."/>
            <person name="Hanschen E.R."/>
            <person name="Kunde Y.A."/>
            <person name="Johnson M.B."/>
            <person name="Starkenburg S.R."/>
            <person name="Johnson S.L."/>
        </authorList>
    </citation>
    <scope>NUCLEOTIDE SEQUENCE [LARGE SCALE GENOMIC DNA]</scope>
</reference>
<dbReference type="KEGG" id="aprc:113870256"/>
<evidence type="ECO:0000256" key="5">
    <source>
        <dbReference type="ARBA" id="ARBA00022771"/>
    </source>
</evidence>
<dbReference type="Proteomes" id="UP000694853">
    <property type="component" value="Unplaced"/>
</dbReference>
<dbReference type="GeneID" id="113870256"/>